<keyword evidence="2" id="KW-1185">Reference proteome</keyword>
<gene>
    <name evidence="1" type="primary">64</name>
    <name evidence="1" type="ORF">SEA_SUCCESS_64</name>
</gene>
<evidence type="ECO:0000313" key="1">
    <source>
        <dbReference type="EMBL" id="WAB08843.1"/>
    </source>
</evidence>
<evidence type="ECO:0000313" key="2">
    <source>
        <dbReference type="Proteomes" id="UP001163413"/>
    </source>
</evidence>
<dbReference type="GeneID" id="80020256"/>
<name>A0A9E8M5Y9_9CAUD</name>
<dbReference type="EMBL" id="OP751148">
    <property type="protein sequence ID" value="WAB08843.1"/>
    <property type="molecule type" value="Genomic_DNA"/>
</dbReference>
<dbReference type="RefSeq" id="YP_010755588.1">
    <property type="nucleotide sequence ID" value="NC_073472.1"/>
</dbReference>
<dbReference type="KEGG" id="vg:80020256"/>
<reference evidence="1" key="1">
    <citation type="submission" date="2022-10" db="EMBL/GenBank/DDBJ databases">
        <authorList>
            <person name="Roth M.A."/>
            <person name="Wohlstadter N.E."/>
            <person name="Arguedas X."/>
            <person name="Leighton H.R."/>
            <person name="Msuya J.A."/>
            <person name="Pravda N."/>
            <person name="Shaffer C.D."/>
            <person name="Weston-Hafer K.A."/>
            <person name="Russell D.A."/>
            <person name="Jacobs-Sera D."/>
            <person name="Hatfull G.F."/>
        </authorList>
    </citation>
    <scope>NUCLEOTIDE SEQUENCE</scope>
</reference>
<proteinExistence type="predicted"/>
<sequence>MAELSYPFNADNANGGSQIVSQAQWQSMARMWGGDRVDFQLTATSYGTTALPFNATVVNGRTVQISPGKAWVGGFYYTLTSTLSVTIPNNSTTKPRKDLIVLQADMSKSAVNIAVVTGTAAATPVAPTPRRQVGGIWEMPLYEVDAAANNASISISGRMPFDMPGRVSYPWNASLGAVMLPRGTFSYDMDNNGGDSQSEAFHGRDGYVITRHLGESRTYTPSMVNIGNPATRSGRWRWIAPNMVWFSVYIASTSTSDLKVTGDNWTYGVTLPVPANGSTGQIFSGHLDNNGTGASPNLPNFVDITAKVNRGGSTSTMYLYMPNANYTANTGLDGITYFPRKGFLTISGVYESNQL</sequence>
<organism evidence="1 2">
    <name type="scientific">Streptomyces phage Success</name>
    <dbReference type="NCBI Taxonomy" id="2999013"/>
    <lineage>
        <taxon>Viruses</taxon>
        <taxon>Duplodnaviria</taxon>
        <taxon>Heunggongvirae</taxon>
        <taxon>Uroviricota</taxon>
        <taxon>Caudoviricetes</taxon>
        <taxon>Successvirus</taxon>
        <taxon>Successvirus success</taxon>
    </lineage>
</organism>
<accession>A0A9E8M5Y9</accession>
<dbReference type="Proteomes" id="UP001163413">
    <property type="component" value="Segment"/>
</dbReference>
<protein>
    <submittedName>
        <fullName evidence="1">Minor tail protein</fullName>
    </submittedName>
</protein>